<organism evidence="2 3">
    <name type="scientific">Candidatus Zambryskibacteria bacterium RIFCSPHIGHO2_01_FULL_44_22b</name>
    <dbReference type="NCBI Taxonomy" id="1802737"/>
    <lineage>
        <taxon>Bacteria</taxon>
        <taxon>Candidatus Zambryskiibacteriota</taxon>
    </lineage>
</organism>
<evidence type="ECO:0000259" key="1">
    <source>
        <dbReference type="Pfam" id="PF20803"/>
    </source>
</evidence>
<feature type="domain" description="Transcriptional repressor PaaX-like central Cas2-like" evidence="1">
    <location>
        <begin position="111"/>
        <end position="185"/>
    </location>
</feature>
<dbReference type="Gene3D" id="3.30.70.2650">
    <property type="match status" value="1"/>
</dbReference>
<sequence>MLSPNKWQHLNMLKRLRRGSTKEKILLLMLGGLALGLQRSPKGYYKVLNTIADDWKKINQKQLLSDIRALYKSKLVDQKTNRDGTVTFILNKDGERTALRFDLDNMVIRRHEWDGKWRIVIFDIPERIKKVREAIRYHLNQLGFIDLQHSVFVIPFKCEDEIEYLTEFYNVRRFIRFIEAQKIDNELDLKHRFHLK</sequence>
<dbReference type="Pfam" id="PF20803">
    <property type="entry name" value="PaaX_M"/>
    <property type="match status" value="1"/>
</dbReference>
<dbReference type="AlphaFoldDB" id="A0A1G2T2C8"/>
<dbReference type="STRING" id="1802737.A2832_00300"/>
<dbReference type="InterPro" id="IPR048846">
    <property type="entry name" value="PaaX-like_central"/>
</dbReference>
<proteinExistence type="predicted"/>
<protein>
    <recommendedName>
        <fullName evidence="1">Transcriptional repressor PaaX-like central Cas2-like domain-containing protein</fullName>
    </recommendedName>
</protein>
<evidence type="ECO:0000313" key="3">
    <source>
        <dbReference type="Proteomes" id="UP000178538"/>
    </source>
</evidence>
<evidence type="ECO:0000313" key="2">
    <source>
        <dbReference type="EMBL" id="OHA91450.1"/>
    </source>
</evidence>
<gene>
    <name evidence="2" type="ORF">A2832_00300</name>
</gene>
<comment type="caution">
    <text evidence="2">The sequence shown here is derived from an EMBL/GenBank/DDBJ whole genome shotgun (WGS) entry which is preliminary data.</text>
</comment>
<dbReference type="Proteomes" id="UP000178538">
    <property type="component" value="Unassembled WGS sequence"/>
</dbReference>
<name>A0A1G2T2C8_9BACT</name>
<reference evidence="2 3" key="1">
    <citation type="journal article" date="2016" name="Nat. Commun.">
        <title>Thousands of microbial genomes shed light on interconnected biogeochemical processes in an aquifer system.</title>
        <authorList>
            <person name="Anantharaman K."/>
            <person name="Brown C.T."/>
            <person name="Hug L.A."/>
            <person name="Sharon I."/>
            <person name="Castelle C.J."/>
            <person name="Probst A.J."/>
            <person name="Thomas B.C."/>
            <person name="Singh A."/>
            <person name="Wilkins M.J."/>
            <person name="Karaoz U."/>
            <person name="Brodie E.L."/>
            <person name="Williams K.H."/>
            <person name="Hubbard S.S."/>
            <person name="Banfield J.F."/>
        </authorList>
    </citation>
    <scope>NUCLEOTIDE SEQUENCE [LARGE SCALE GENOMIC DNA]</scope>
</reference>
<dbReference type="EMBL" id="MHVG01000004">
    <property type="protein sequence ID" value="OHA91450.1"/>
    <property type="molecule type" value="Genomic_DNA"/>
</dbReference>
<accession>A0A1G2T2C8</accession>